<dbReference type="PROSITE" id="PS50001">
    <property type="entry name" value="SH2"/>
    <property type="match status" value="1"/>
</dbReference>
<dbReference type="AlphaFoldDB" id="A0AAV7JJT0"/>
<dbReference type="Gene3D" id="3.30.505.10">
    <property type="entry name" value="SH2 domain"/>
    <property type="match status" value="1"/>
</dbReference>
<keyword evidence="1 2" id="KW-0727">SH2 domain</keyword>
<dbReference type="SMART" id="SM00252">
    <property type="entry name" value="SH2"/>
    <property type="match status" value="1"/>
</dbReference>
<name>A0AAV7JJT0_9METZ</name>
<evidence type="ECO:0000256" key="2">
    <source>
        <dbReference type="PROSITE-ProRule" id="PRU00191"/>
    </source>
</evidence>
<dbReference type="Proteomes" id="UP001165289">
    <property type="component" value="Unassembled WGS sequence"/>
</dbReference>
<dbReference type="PANTHER" id="PTHR10155:SF0">
    <property type="entry name" value="SUPPRESSOR OF CYTOKINE SIGNALING AT 36E, ISOFORM D"/>
    <property type="match status" value="1"/>
</dbReference>
<organism evidence="4 5">
    <name type="scientific">Oopsacas minuta</name>
    <dbReference type="NCBI Taxonomy" id="111878"/>
    <lineage>
        <taxon>Eukaryota</taxon>
        <taxon>Metazoa</taxon>
        <taxon>Porifera</taxon>
        <taxon>Hexactinellida</taxon>
        <taxon>Hexasterophora</taxon>
        <taxon>Lyssacinosida</taxon>
        <taxon>Leucopsacidae</taxon>
        <taxon>Oopsacas</taxon>
    </lineage>
</organism>
<dbReference type="EMBL" id="JAKMXF010000321">
    <property type="protein sequence ID" value="KAI6649202.1"/>
    <property type="molecule type" value="Genomic_DNA"/>
</dbReference>
<dbReference type="GO" id="GO:0046935">
    <property type="term" value="F:1-phosphatidylinositol-3-kinase regulator activity"/>
    <property type="evidence" value="ECO:0007669"/>
    <property type="project" value="TreeGrafter"/>
</dbReference>
<gene>
    <name evidence="4" type="ORF">LOD99_11570</name>
</gene>
<sequence>MGSNDSKMFQKKFKAPKIAAADFYIKVEPTVSTDYIEVEEAQNAAMDHSYRNLLSKTTSLQTSQVSSEYMDPWDSIPGKTIHNAVSVVNSQPIKKSYSAEDDFLSECCWYKGEINRREAEKLLANQSLYAFLVRKKGESEYTISLKYQFGYIHMMIDQEKGKFTLGSCKEKQFLTLLDVVNHYQKFPMDIEGVGKLQLTLPKFPIQQ</sequence>
<keyword evidence="5" id="KW-1185">Reference proteome</keyword>
<evidence type="ECO:0000256" key="1">
    <source>
        <dbReference type="ARBA" id="ARBA00022999"/>
    </source>
</evidence>
<dbReference type="SUPFAM" id="SSF55550">
    <property type="entry name" value="SH2 domain"/>
    <property type="match status" value="1"/>
</dbReference>
<comment type="caution">
    <text evidence="4">The sequence shown here is derived from an EMBL/GenBank/DDBJ whole genome shotgun (WGS) entry which is preliminary data.</text>
</comment>
<dbReference type="CDD" id="cd00173">
    <property type="entry name" value="SH2"/>
    <property type="match status" value="1"/>
</dbReference>
<evidence type="ECO:0000313" key="5">
    <source>
        <dbReference type="Proteomes" id="UP001165289"/>
    </source>
</evidence>
<dbReference type="InterPro" id="IPR036860">
    <property type="entry name" value="SH2_dom_sf"/>
</dbReference>
<accession>A0AAV7JJT0</accession>
<dbReference type="GO" id="GO:0005942">
    <property type="term" value="C:phosphatidylinositol 3-kinase complex"/>
    <property type="evidence" value="ECO:0007669"/>
    <property type="project" value="TreeGrafter"/>
</dbReference>
<proteinExistence type="predicted"/>
<dbReference type="GO" id="GO:0046854">
    <property type="term" value="P:phosphatidylinositol phosphate biosynthetic process"/>
    <property type="evidence" value="ECO:0007669"/>
    <property type="project" value="TreeGrafter"/>
</dbReference>
<dbReference type="InterPro" id="IPR000980">
    <property type="entry name" value="SH2"/>
</dbReference>
<protein>
    <submittedName>
        <fullName evidence="4">Lymphocyte cytosolic protein 2</fullName>
    </submittedName>
</protein>
<feature type="domain" description="SH2" evidence="3">
    <location>
        <begin position="109"/>
        <end position="202"/>
    </location>
</feature>
<reference evidence="4 5" key="1">
    <citation type="journal article" date="2023" name="BMC Biol.">
        <title>The compact genome of the sponge Oopsacas minuta (Hexactinellida) is lacking key metazoan core genes.</title>
        <authorList>
            <person name="Santini S."/>
            <person name="Schenkelaars Q."/>
            <person name="Jourda C."/>
            <person name="Duchesne M."/>
            <person name="Belahbib H."/>
            <person name="Rocher C."/>
            <person name="Selva M."/>
            <person name="Riesgo A."/>
            <person name="Vervoort M."/>
            <person name="Leys S.P."/>
            <person name="Kodjabachian L."/>
            <person name="Le Bivic A."/>
            <person name="Borchiellini C."/>
            <person name="Claverie J.M."/>
            <person name="Renard E."/>
        </authorList>
    </citation>
    <scope>NUCLEOTIDE SEQUENCE [LARGE SCALE GENOMIC DNA]</scope>
    <source>
        <strain evidence="4">SPO-2</strain>
    </source>
</reference>
<dbReference type="Pfam" id="PF00017">
    <property type="entry name" value="SH2"/>
    <property type="match status" value="1"/>
</dbReference>
<evidence type="ECO:0000259" key="3">
    <source>
        <dbReference type="PROSITE" id="PS50001"/>
    </source>
</evidence>
<evidence type="ECO:0000313" key="4">
    <source>
        <dbReference type="EMBL" id="KAI6649202.1"/>
    </source>
</evidence>
<dbReference type="PANTHER" id="PTHR10155">
    <property type="entry name" value="PHOSPHATIDYLINOSITOL 3-KINASE REGULATORY SUBUNIT"/>
    <property type="match status" value="1"/>
</dbReference>